<dbReference type="Gene3D" id="3.30.2090.10">
    <property type="entry name" value="Multidrug efflux transporter AcrB TolC docking domain, DN and DC subdomains"/>
    <property type="match status" value="1"/>
</dbReference>
<feature type="transmembrane region" description="Helical" evidence="1">
    <location>
        <begin position="65"/>
        <end position="89"/>
    </location>
</feature>
<keyword evidence="1" id="KW-1133">Transmembrane helix</keyword>
<feature type="transmembrane region" description="Helical" evidence="1">
    <location>
        <begin position="138"/>
        <end position="164"/>
    </location>
</feature>
<feature type="transmembrane region" description="Helical" evidence="1">
    <location>
        <begin position="12"/>
        <end position="32"/>
    </location>
</feature>
<dbReference type="PRINTS" id="PR00702">
    <property type="entry name" value="ACRIFLAVINRP"/>
</dbReference>
<gene>
    <name evidence="2" type="ORF">AB1471_16755</name>
</gene>
<feature type="transmembrane region" description="Helical" evidence="1">
    <location>
        <begin position="110"/>
        <end position="132"/>
    </location>
</feature>
<dbReference type="EMBL" id="JBFMIA010000051">
    <property type="protein sequence ID" value="MEW9503416.1"/>
    <property type="molecule type" value="Genomic_DNA"/>
</dbReference>
<dbReference type="PANTHER" id="PTHR32063:SF0">
    <property type="entry name" value="SWARMING MOTILITY PROTEIN SWRC"/>
    <property type="match status" value="1"/>
</dbReference>
<dbReference type="PANTHER" id="PTHR32063">
    <property type="match status" value="1"/>
</dbReference>
<evidence type="ECO:0000256" key="1">
    <source>
        <dbReference type="SAM" id="Phobius"/>
    </source>
</evidence>
<dbReference type="Gene3D" id="3.30.70.1430">
    <property type="entry name" value="Multidrug efflux transporter AcrB pore domain"/>
    <property type="match status" value="1"/>
</dbReference>
<name>A0ABV3Q7T6_9BACL</name>
<keyword evidence="3" id="KW-1185">Reference proteome</keyword>
<dbReference type="Proteomes" id="UP001556040">
    <property type="component" value="Unassembled WGS sequence"/>
</dbReference>
<keyword evidence="1" id="KW-0812">Transmembrane</keyword>
<keyword evidence="1" id="KW-0472">Membrane</keyword>
<reference evidence="2 3" key="1">
    <citation type="journal article" date="1979" name="Int. J. Syst. Evol. Microbiol.">
        <title>Bacillus globisporus subsp. marinus subsp. nov.</title>
        <authorList>
            <person name="Liu H."/>
        </authorList>
    </citation>
    <scope>NUCLEOTIDE SEQUENCE [LARGE SCALE GENOMIC DNA]</scope>
    <source>
        <strain evidence="2 3">DSM 1297</strain>
    </source>
</reference>
<accession>A0ABV3Q7T6</accession>
<comment type="caution">
    <text evidence="2">The sequence shown here is derived from an EMBL/GenBank/DDBJ whole genome shotgun (WGS) entry which is preliminary data.</text>
</comment>
<dbReference type="InterPro" id="IPR001036">
    <property type="entry name" value="Acrflvin-R"/>
</dbReference>
<sequence>APADYIEEAINGVTDNIIIGAVVALVILLLFLRNIRATIIVGLSILTSVLLTFVSMWLLDYSFNVLSLIALGLGIGMMVDSSIVILESIYRKKEQGLANVEAVLEGTKEVATAVFASMLTTIMVFLPVGLMGGEIGQFMITLSVIIAVTLISSVIVAFTLIPTLSENFLRLKKDKAHRKENPMIKRYGKTISWMAKKKRNRVSTIGLFFVILVGSAFLIPKIPMTIMPDMFNRYSEVMISIEPGIDLDDRREIVNEINERLSSIKDVDSHYVKDVGTVEGMYLLETSINMTKGEDVTREQHLVNEDILRSLREMADSHPIKTVGTAIDMFSSSSPVQINIKGEDFEELRLIAEDLTKELNNVDGIVGVISSNERQSQEQQIVLKEDALEEDGVTRQQIKESVEQLSMTTPVGEMISDSGGMNL</sequence>
<dbReference type="InterPro" id="IPR027463">
    <property type="entry name" value="AcrB_DN_DC_subdom"/>
</dbReference>
<evidence type="ECO:0000313" key="2">
    <source>
        <dbReference type="EMBL" id="MEW9503416.1"/>
    </source>
</evidence>
<dbReference type="Pfam" id="PF00873">
    <property type="entry name" value="ACR_tran"/>
    <property type="match status" value="1"/>
</dbReference>
<dbReference type="RefSeq" id="WP_367780901.1">
    <property type="nucleotide sequence ID" value="NZ_JBFMIA010000051.1"/>
</dbReference>
<dbReference type="Gene3D" id="3.30.70.1440">
    <property type="entry name" value="Multidrug efflux transporter AcrB pore domain"/>
    <property type="match status" value="1"/>
</dbReference>
<proteinExistence type="predicted"/>
<protein>
    <submittedName>
        <fullName evidence="2">Efflux RND transporter permease subunit</fullName>
    </submittedName>
</protein>
<organism evidence="2 3">
    <name type="scientific">Jeotgalibacillus marinus</name>
    <dbReference type="NCBI Taxonomy" id="86667"/>
    <lineage>
        <taxon>Bacteria</taxon>
        <taxon>Bacillati</taxon>
        <taxon>Bacillota</taxon>
        <taxon>Bacilli</taxon>
        <taxon>Bacillales</taxon>
        <taxon>Caryophanaceae</taxon>
        <taxon>Jeotgalibacillus</taxon>
    </lineage>
</organism>
<dbReference type="Gene3D" id="1.20.1640.10">
    <property type="entry name" value="Multidrug efflux transporter AcrB transmembrane domain"/>
    <property type="match status" value="2"/>
</dbReference>
<feature type="transmembrane region" description="Helical" evidence="1">
    <location>
        <begin position="202"/>
        <end position="220"/>
    </location>
</feature>
<dbReference type="SUPFAM" id="SSF82866">
    <property type="entry name" value="Multidrug efflux transporter AcrB transmembrane domain"/>
    <property type="match status" value="1"/>
</dbReference>
<feature type="transmembrane region" description="Helical" evidence="1">
    <location>
        <begin position="39"/>
        <end position="59"/>
    </location>
</feature>
<evidence type="ECO:0000313" key="3">
    <source>
        <dbReference type="Proteomes" id="UP001556040"/>
    </source>
</evidence>
<feature type="non-terminal residue" evidence="2">
    <location>
        <position position="1"/>
    </location>
</feature>